<dbReference type="Pfam" id="PF12451">
    <property type="entry name" value="VPS11_C"/>
    <property type="match status" value="1"/>
</dbReference>
<feature type="repeat" description="CHCR" evidence="11">
    <location>
        <begin position="420"/>
        <end position="569"/>
    </location>
</feature>
<reference evidence="14" key="3">
    <citation type="submission" date="2023-05" db="EMBL/GenBank/DDBJ databases">
        <authorList>
            <person name="Smith C.H."/>
        </authorList>
    </citation>
    <scope>NUCLEOTIDE SEQUENCE</scope>
    <source>
        <strain evidence="14">CHS0354</strain>
        <tissue evidence="14">Mantle</tissue>
    </source>
</reference>
<gene>
    <name evidence="14" type="ORF">CHS0354_016470</name>
</gene>
<dbReference type="InterPro" id="IPR024763">
    <property type="entry name" value="VPS11_C"/>
</dbReference>
<dbReference type="InterPro" id="IPR011990">
    <property type="entry name" value="TPR-like_helical_dom_sf"/>
</dbReference>
<evidence type="ECO:0000256" key="4">
    <source>
        <dbReference type="ARBA" id="ARBA00022723"/>
    </source>
</evidence>
<dbReference type="Gene3D" id="3.30.40.10">
    <property type="entry name" value="Zinc/RING finger domain, C3HC4 (zinc finger)"/>
    <property type="match status" value="1"/>
</dbReference>
<feature type="repeat" description="CHCR" evidence="11">
    <location>
        <begin position="583"/>
        <end position="751"/>
    </location>
</feature>
<feature type="domain" description="RING-type" evidence="13">
    <location>
        <begin position="837"/>
        <end position="876"/>
    </location>
</feature>
<dbReference type="GO" id="GO:0007033">
    <property type="term" value="P:vacuole organization"/>
    <property type="evidence" value="ECO:0007669"/>
    <property type="project" value="TreeGrafter"/>
</dbReference>
<evidence type="ECO:0000259" key="13">
    <source>
        <dbReference type="PROSITE" id="PS50089"/>
    </source>
</evidence>
<dbReference type="GO" id="GO:0006904">
    <property type="term" value="P:vesicle docking involved in exocytosis"/>
    <property type="evidence" value="ECO:0007669"/>
    <property type="project" value="TreeGrafter"/>
</dbReference>
<dbReference type="GO" id="GO:0031902">
    <property type="term" value="C:late endosome membrane"/>
    <property type="evidence" value="ECO:0007669"/>
    <property type="project" value="UniProtKB-SubCell"/>
</dbReference>
<accession>A0AAE0WFS8</accession>
<evidence type="ECO:0000313" key="15">
    <source>
        <dbReference type="Proteomes" id="UP001195483"/>
    </source>
</evidence>
<dbReference type="GO" id="GO:0048284">
    <property type="term" value="P:organelle fusion"/>
    <property type="evidence" value="ECO:0007669"/>
    <property type="project" value="TreeGrafter"/>
</dbReference>
<dbReference type="InterPro" id="IPR001841">
    <property type="entry name" value="Znf_RING"/>
</dbReference>
<evidence type="ECO:0000256" key="11">
    <source>
        <dbReference type="PROSITE-ProRule" id="PRU01006"/>
    </source>
</evidence>
<dbReference type="PIRSF" id="PIRSF007860">
    <property type="entry name" value="VPS11"/>
    <property type="match status" value="1"/>
</dbReference>
<evidence type="ECO:0000313" key="14">
    <source>
        <dbReference type="EMBL" id="KAK3611537.1"/>
    </source>
</evidence>
<dbReference type="GO" id="GO:0008270">
    <property type="term" value="F:zinc ion binding"/>
    <property type="evidence" value="ECO:0007669"/>
    <property type="project" value="UniProtKB-KW"/>
</dbReference>
<dbReference type="SUPFAM" id="SSF48371">
    <property type="entry name" value="ARM repeat"/>
    <property type="match status" value="1"/>
</dbReference>
<keyword evidence="6" id="KW-0862">Zinc</keyword>
<dbReference type="InterPro" id="IPR015943">
    <property type="entry name" value="WD40/YVTN_repeat-like_dom_sf"/>
</dbReference>
<evidence type="ECO:0000256" key="5">
    <source>
        <dbReference type="ARBA" id="ARBA00022771"/>
    </source>
</evidence>
<reference evidence="14" key="2">
    <citation type="journal article" date="2021" name="Genome Biol. Evol.">
        <title>Developing a high-quality reference genome for a parasitic bivalve with doubly uniparental inheritance (Bivalvia: Unionida).</title>
        <authorList>
            <person name="Smith C.H."/>
        </authorList>
    </citation>
    <scope>NUCLEOTIDE SEQUENCE</scope>
    <source>
        <strain evidence="14">CHS0354</strain>
        <tissue evidence="14">Mantle</tissue>
    </source>
</reference>
<keyword evidence="3" id="KW-0813">Transport</keyword>
<keyword evidence="4" id="KW-0479">Metal-binding</keyword>
<dbReference type="Gene3D" id="1.25.40.10">
    <property type="entry name" value="Tetratricopeptide repeat domain"/>
    <property type="match status" value="1"/>
</dbReference>
<dbReference type="EMBL" id="JAEAOA010001017">
    <property type="protein sequence ID" value="KAK3611537.1"/>
    <property type="molecule type" value="Genomic_DNA"/>
</dbReference>
<dbReference type="InterPro" id="IPR001680">
    <property type="entry name" value="WD40_rpt"/>
</dbReference>
<organism evidence="14 15">
    <name type="scientific">Potamilus streckersoni</name>
    <dbReference type="NCBI Taxonomy" id="2493646"/>
    <lineage>
        <taxon>Eukaryota</taxon>
        <taxon>Metazoa</taxon>
        <taxon>Spiralia</taxon>
        <taxon>Lophotrochozoa</taxon>
        <taxon>Mollusca</taxon>
        <taxon>Bivalvia</taxon>
        <taxon>Autobranchia</taxon>
        <taxon>Heteroconchia</taxon>
        <taxon>Palaeoheterodonta</taxon>
        <taxon>Unionida</taxon>
        <taxon>Unionoidea</taxon>
        <taxon>Unionidae</taxon>
        <taxon>Ambleminae</taxon>
        <taxon>Lampsilini</taxon>
        <taxon>Potamilus</taxon>
    </lineage>
</organism>
<dbReference type="GO" id="GO:0007032">
    <property type="term" value="P:endosome organization"/>
    <property type="evidence" value="ECO:0007669"/>
    <property type="project" value="TreeGrafter"/>
</dbReference>
<dbReference type="PROSITE" id="PS50236">
    <property type="entry name" value="CHCR"/>
    <property type="match status" value="2"/>
</dbReference>
<dbReference type="InterPro" id="IPR016024">
    <property type="entry name" value="ARM-type_fold"/>
</dbReference>
<dbReference type="AlphaFoldDB" id="A0AAE0WFS8"/>
<dbReference type="PROSITE" id="PS50089">
    <property type="entry name" value="ZF_RING_2"/>
    <property type="match status" value="1"/>
</dbReference>
<keyword evidence="15" id="KW-1185">Reference proteome</keyword>
<evidence type="ECO:0000256" key="7">
    <source>
        <dbReference type="ARBA" id="ARBA00022927"/>
    </source>
</evidence>
<evidence type="ECO:0000256" key="1">
    <source>
        <dbReference type="ARBA" id="ARBA00004492"/>
    </source>
</evidence>
<evidence type="ECO:0000256" key="8">
    <source>
        <dbReference type="ARBA" id="ARBA00023136"/>
    </source>
</evidence>
<dbReference type="GO" id="GO:0030674">
    <property type="term" value="F:protein-macromolecule adaptor activity"/>
    <property type="evidence" value="ECO:0007669"/>
    <property type="project" value="TreeGrafter"/>
</dbReference>
<dbReference type="FunFam" id="3.30.40.10:FF:000258">
    <property type="entry name" value="Vacuolar protein sorting-associated protein 11 homolog"/>
    <property type="match status" value="1"/>
</dbReference>
<evidence type="ECO:0000256" key="9">
    <source>
        <dbReference type="PIRNR" id="PIRNR007860"/>
    </source>
</evidence>
<reference evidence="14" key="1">
    <citation type="journal article" date="2021" name="Genome Biol. Evol.">
        <title>A High-Quality Reference Genome for a Parasitic Bivalve with Doubly Uniparental Inheritance (Bivalvia: Unionida).</title>
        <authorList>
            <person name="Smith C.H."/>
        </authorList>
    </citation>
    <scope>NUCLEOTIDE SEQUENCE</scope>
    <source>
        <strain evidence="14">CHS0354</strain>
    </source>
</reference>
<keyword evidence="12" id="KW-0175">Coiled coil</keyword>
<evidence type="ECO:0000256" key="6">
    <source>
        <dbReference type="ARBA" id="ARBA00022833"/>
    </source>
</evidence>
<proteinExistence type="inferred from homology"/>
<dbReference type="Pfam" id="PF23341">
    <property type="entry name" value="PEP5_VPS11_N"/>
    <property type="match status" value="1"/>
</dbReference>
<dbReference type="SMART" id="SM00320">
    <property type="entry name" value="WD40"/>
    <property type="match status" value="2"/>
</dbReference>
<dbReference type="InterPro" id="IPR057308">
    <property type="entry name" value="CHCR_PEP5_VPS11"/>
</dbReference>
<dbReference type="Pfam" id="PF23356">
    <property type="entry name" value="TPR_PEP5_VPS11"/>
    <property type="match status" value="1"/>
</dbReference>
<dbReference type="SUPFAM" id="SSF50978">
    <property type="entry name" value="WD40 repeat-like"/>
    <property type="match status" value="1"/>
</dbReference>
<comment type="similarity">
    <text evidence="2 9">Belongs to the VPS11 family.</text>
</comment>
<comment type="caution">
    <text evidence="14">The sequence shown here is derived from an EMBL/GenBank/DDBJ whole genome shotgun (WGS) entry which is preliminary data.</text>
</comment>
<keyword evidence="5 10" id="KW-0863">Zinc-finger</keyword>
<dbReference type="InterPro" id="IPR036322">
    <property type="entry name" value="WD40_repeat_dom_sf"/>
</dbReference>
<dbReference type="InterPro" id="IPR000547">
    <property type="entry name" value="Clathrin_H-chain/VPS_repeat"/>
</dbReference>
<dbReference type="Gene3D" id="2.130.10.10">
    <property type="entry name" value="YVTN repeat-like/Quinoprotein amine dehydrogenase"/>
    <property type="match status" value="1"/>
</dbReference>
<feature type="coiled-coil region" evidence="12">
    <location>
        <begin position="794"/>
        <end position="828"/>
    </location>
</feature>
<dbReference type="InterPro" id="IPR057307">
    <property type="entry name" value="PEP5_VPS11_N"/>
</dbReference>
<name>A0AAE0WFS8_9BIVA</name>
<keyword evidence="8 9" id="KW-0472">Membrane</keyword>
<comment type="subcellular location">
    <subcellularLocation>
        <location evidence="1">Late endosome membrane</location>
        <topology evidence="1">Peripheral membrane protein</topology>
        <orientation evidence="1">Cytoplasmic side</orientation>
    </subcellularLocation>
</comment>
<dbReference type="InterPro" id="IPR016528">
    <property type="entry name" value="VPS11"/>
</dbReference>
<evidence type="ECO:0000256" key="12">
    <source>
        <dbReference type="SAM" id="Coils"/>
    </source>
</evidence>
<dbReference type="PANTHER" id="PTHR23323:SF24">
    <property type="entry name" value="VACUOLAR PROTEIN SORTING-ASSOCIATED PROTEIN 11 HOMOLOG"/>
    <property type="match status" value="1"/>
</dbReference>
<dbReference type="GO" id="GO:0030897">
    <property type="term" value="C:HOPS complex"/>
    <property type="evidence" value="ECO:0007669"/>
    <property type="project" value="TreeGrafter"/>
</dbReference>
<sequence>MGESVLKEQMVMRFSIFDDLSNSINLEIHLFEQLRRFNFFDKEGVKDPETNQVFEKLKEINISSCASGRGQIVIADCEGMIYMINRKFQITSFKAYDIRVSHLYQLKQFNILLSVGEDEEGINPLIKVWNLDKFDKGIPLCSRICRAIPSNKPTPVTCLAVHENLNWMAVGFQNGSVVVFKGDVKSDRHSKTWTVYENQKPITGLAFRPTGKNIILFVATDNSILSINLSAKDKTTILEQFGCSLGCSVMSDSNQDHQFVIGRQDGVYFYQPDCRGPCLVIEGEKLKLEWFRGYLIIVGKESKAFLKAPIANQSMEMHTVTVCDMQNKFIAHTAPYPDVVDVLSEWGSLYVLSGDRKLYQLQEKDTQTKLEMLFKKNNYTLAISLARSQQYDQEGLIDIFTQYGDHLYGKGDHDGAIDQYIKTIGKLEASYVIRKFLDSQRIHNLTKYLQALHKAQMATEEHTTLLLNCYTKLKDVSKLDEFIMTKDREVDFDVETAIKVCRQAGYYEHALFLAEKHGKHEWYLRIQLEKIKDYQKALQYIGNLEFAEADDNLKKYGKMLMSEIPDQTTELLKKLCTDYRPSNRLLVDQSDLDGSVPRIQKASAEEFIHIFVNNSAKLTEFLEYMIKTKPNSPSLLYNTLLELYLHDIVHEGGDMEAKNEKQRRTLDLLQNPDANYDLDQALVLCQMNNFKAGILFLYEKAQLYQQILRYHMEHNEIPHVIDTCKKFGQHDPQLWVQALSYFAKKEESCKSQLMEVLSNIDKRNLLPPLLVIETLAHNSTATLSIIKDYIIRRLQLENDQIAEDERLIRQYREDTEKKRKQIEELKTTAKIFQNSKCSICSHPLELPSVHFLCEPHSFHQHCLESYAENDTECPVCLPENRKIMDIIRAQEQSRDLHESFHNQLERSQDGFSVVADYFGRGVFNKVTVITDSNARFSASPPGRNLSSQFS</sequence>
<dbReference type="GO" id="GO:0006886">
    <property type="term" value="P:intracellular protein transport"/>
    <property type="evidence" value="ECO:0007669"/>
    <property type="project" value="UniProtKB-UniRule"/>
</dbReference>
<dbReference type="CDD" id="cd16688">
    <property type="entry name" value="RING-H2_Vps11"/>
    <property type="match status" value="1"/>
</dbReference>
<dbReference type="Proteomes" id="UP001195483">
    <property type="component" value="Unassembled WGS sequence"/>
</dbReference>
<evidence type="ECO:0000256" key="10">
    <source>
        <dbReference type="PROSITE-ProRule" id="PRU00175"/>
    </source>
</evidence>
<dbReference type="SUPFAM" id="SSF57850">
    <property type="entry name" value="RING/U-box"/>
    <property type="match status" value="1"/>
</dbReference>
<evidence type="ECO:0000256" key="2">
    <source>
        <dbReference type="ARBA" id="ARBA00007070"/>
    </source>
</evidence>
<evidence type="ECO:0000256" key="3">
    <source>
        <dbReference type="ARBA" id="ARBA00022448"/>
    </source>
</evidence>
<keyword evidence="7" id="KW-0653">Protein transport</keyword>
<dbReference type="InterPro" id="IPR013083">
    <property type="entry name" value="Znf_RING/FYVE/PHD"/>
</dbReference>
<dbReference type="PANTHER" id="PTHR23323">
    <property type="entry name" value="VACUOLAR PROTEIN SORTING-ASSOCIATED PROTEIN"/>
    <property type="match status" value="1"/>
</dbReference>
<protein>
    <recommendedName>
        <fullName evidence="9">Vacuolar protein sorting-associated protein 11 homolog</fullName>
    </recommendedName>
</protein>